<dbReference type="EnsemblPlants" id="TuG1812G0500004353.01.T01">
    <property type="protein sequence ID" value="TuG1812G0500004353.01.T01"/>
    <property type="gene ID" value="TuG1812G0500004353.01"/>
</dbReference>
<reference evidence="3" key="3">
    <citation type="submission" date="2022-06" db="UniProtKB">
        <authorList>
            <consortium name="EnsemblPlants"/>
        </authorList>
    </citation>
    <scope>IDENTIFICATION</scope>
</reference>
<reference evidence="4" key="1">
    <citation type="journal article" date="2013" name="Nature">
        <title>Draft genome of the wheat A-genome progenitor Triticum urartu.</title>
        <authorList>
            <person name="Ling H.Q."/>
            <person name="Zhao S."/>
            <person name="Liu D."/>
            <person name="Wang J."/>
            <person name="Sun H."/>
            <person name="Zhang C."/>
            <person name="Fan H."/>
            <person name="Li D."/>
            <person name="Dong L."/>
            <person name="Tao Y."/>
            <person name="Gao C."/>
            <person name="Wu H."/>
            <person name="Li Y."/>
            <person name="Cui Y."/>
            <person name="Guo X."/>
            <person name="Zheng S."/>
            <person name="Wang B."/>
            <person name="Yu K."/>
            <person name="Liang Q."/>
            <person name="Yang W."/>
            <person name="Lou X."/>
            <person name="Chen J."/>
            <person name="Feng M."/>
            <person name="Jian J."/>
            <person name="Zhang X."/>
            <person name="Luo G."/>
            <person name="Jiang Y."/>
            <person name="Liu J."/>
            <person name="Wang Z."/>
            <person name="Sha Y."/>
            <person name="Zhang B."/>
            <person name="Wu H."/>
            <person name="Tang D."/>
            <person name="Shen Q."/>
            <person name="Xue P."/>
            <person name="Zou S."/>
            <person name="Wang X."/>
            <person name="Liu X."/>
            <person name="Wang F."/>
            <person name="Yang Y."/>
            <person name="An X."/>
            <person name="Dong Z."/>
            <person name="Zhang K."/>
            <person name="Zhang X."/>
            <person name="Luo M.C."/>
            <person name="Dvorak J."/>
            <person name="Tong Y."/>
            <person name="Wang J."/>
            <person name="Yang H."/>
            <person name="Li Z."/>
            <person name="Wang D."/>
            <person name="Zhang A."/>
            <person name="Wang J."/>
        </authorList>
    </citation>
    <scope>NUCLEOTIDE SEQUENCE</scope>
    <source>
        <strain evidence="4">cv. G1812</strain>
    </source>
</reference>
<organism evidence="3 4">
    <name type="scientific">Triticum urartu</name>
    <name type="common">Red wild einkorn</name>
    <name type="synonym">Crithodium urartu</name>
    <dbReference type="NCBI Taxonomy" id="4572"/>
    <lineage>
        <taxon>Eukaryota</taxon>
        <taxon>Viridiplantae</taxon>
        <taxon>Streptophyta</taxon>
        <taxon>Embryophyta</taxon>
        <taxon>Tracheophyta</taxon>
        <taxon>Spermatophyta</taxon>
        <taxon>Magnoliopsida</taxon>
        <taxon>Liliopsida</taxon>
        <taxon>Poales</taxon>
        <taxon>Poaceae</taxon>
        <taxon>BOP clade</taxon>
        <taxon>Pooideae</taxon>
        <taxon>Triticodae</taxon>
        <taxon>Triticeae</taxon>
        <taxon>Triticinae</taxon>
        <taxon>Triticum</taxon>
    </lineage>
</organism>
<reference evidence="3" key="2">
    <citation type="submission" date="2018-03" db="EMBL/GenBank/DDBJ databases">
        <title>The Triticum urartu genome reveals the dynamic nature of wheat genome evolution.</title>
        <authorList>
            <person name="Ling H."/>
            <person name="Ma B."/>
            <person name="Shi X."/>
            <person name="Liu H."/>
            <person name="Dong L."/>
            <person name="Sun H."/>
            <person name="Cao Y."/>
            <person name="Gao Q."/>
            <person name="Zheng S."/>
            <person name="Li Y."/>
            <person name="Yu Y."/>
            <person name="Du H."/>
            <person name="Qi M."/>
            <person name="Li Y."/>
            <person name="Yu H."/>
            <person name="Cui Y."/>
            <person name="Wang N."/>
            <person name="Chen C."/>
            <person name="Wu H."/>
            <person name="Zhao Y."/>
            <person name="Zhang J."/>
            <person name="Li Y."/>
            <person name="Zhou W."/>
            <person name="Zhang B."/>
            <person name="Hu W."/>
            <person name="Eijk M."/>
            <person name="Tang J."/>
            <person name="Witsenboer H."/>
            <person name="Zhao S."/>
            <person name="Li Z."/>
            <person name="Zhang A."/>
            <person name="Wang D."/>
            <person name="Liang C."/>
        </authorList>
    </citation>
    <scope>NUCLEOTIDE SEQUENCE [LARGE SCALE GENOMIC DNA]</scope>
    <source>
        <strain evidence="3">cv. G1812</strain>
    </source>
</reference>
<dbReference type="RefSeq" id="XP_048531988.1">
    <property type="nucleotide sequence ID" value="XM_048676031.1"/>
</dbReference>
<dbReference type="AlphaFoldDB" id="A0A8R7QK57"/>
<dbReference type="Proteomes" id="UP000015106">
    <property type="component" value="Chromosome 5"/>
</dbReference>
<keyword evidence="2" id="KW-1133">Transmembrane helix</keyword>
<dbReference type="PANTHER" id="PTHR32254:SF14">
    <property type="entry name" value="EXPRESSED PROTEIN"/>
    <property type="match status" value="1"/>
</dbReference>
<keyword evidence="1" id="KW-0175">Coiled coil</keyword>
<accession>A0A8R7QK57</accession>
<evidence type="ECO:0000313" key="4">
    <source>
        <dbReference type="Proteomes" id="UP000015106"/>
    </source>
</evidence>
<evidence type="ECO:0000256" key="1">
    <source>
        <dbReference type="SAM" id="Coils"/>
    </source>
</evidence>
<name>A0A8R7QK57_TRIUA</name>
<dbReference type="KEGG" id="tua:125510768"/>
<evidence type="ECO:0000313" key="3">
    <source>
        <dbReference type="EnsemblPlants" id="TuG1812G0500004353.01.T01"/>
    </source>
</evidence>
<keyword evidence="2" id="KW-0812">Transmembrane</keyword>
<proteinExistence type="predicted"/>
<dbReference type="InterPro" id="IPR010471">
    <property type="entry name" value="DUF1068"/>
</dbReference>
<feature type="transmembrane region" description="Helical" evidence="2">
    <location>
        <begin position="20"/>
        <end position="44"/>
    </location>
</feature>
<evidence type="ECO:0000256" key="2">
    <source>
        <dbReference type="SAM" id="Phobius"/>
    </source>
</evidence>
<gene>
    <name evidence="3" type="primary">LOC125510768</name>
</gene>
<dbReference type="PANTHER" id="PTHR32254">
    <property type="entry name" value="EXPRESSED PROTEIN"/>
    <property type="match status" value="1"/>
</dbReference>
<dbReference type="OrthoDB" id="1898954at2759"/>
<feature type="coiled-coil region" evidence="1">
    <location>
        <begin position="94"/>
        <end position="124"/>
    </location>
</feature>
<keyword evidence="4" id="KW-1185">Reference proteome</keyword>
<dbReference type="Pfam" id="PF06364">
    <property type="entry name" value="DUF1068"/>
    <property type="match status" value="1"/>
</dbReference>
<dbReference type="GeneID" id="125510768"/>
<dbReference type="Gramene" id="TuG1812G0500004353.01.T01">
    <property type="protein sequence ID" value="TuG1812G0500004353.01.T01"/>
    <property type="gene ID" value="TuG1812G0500004353.01"/>
</dbReference>
<protein>
    <submittedName>
        <fullName evidence="3">Uncharacterized protein</fullName>
    </submittedName>
</protein>
<keyword evidence="2" id="KW-0472">Membrane</keyword>
<sequence length="187" mass="20114">MAGGSSSSSSSSSSWGPSPAAVTALVALLGLGVAAYIVGPPLYWHVAEALGRSAGACPACDCDCDALPLLQLPEDCAKQFKEVKSRASGEETEKSITEMLIEELKQREEEATEAQQQADVKLLEAKKLASQYQKEADKCSSGMDTCEEAREKSAESLLGQRKLTALWEERARELGWKPGNDKPHQNQ</sequence>